<feature type="transmembrane region" description="Helical" evidence="7">
    <location>
        <begin position="287"/>
        <end position="312"/>
    </location>
</feature>
<evidence type="ECO:0000256" key="2">
    <source>
        <dbReference type="ARBA" id="ARBA00006386"/>
    </source>
</evidence>
<evidence type="ECO:0000256" key="1">
    <source>
        <dbReference type="ARBA" id="ARBA00004651"/>
    </source>
</evidence>
<keyword evidence="4 7" id="KW-0812">Transmembrane</keyword>
<proteinExistence type="inferred from homology"/>
<feature type="transmembrane region" description="Helical" evidence="7">
    <location>
        <begin position="221"/>
        <end position="248"/>
    </location>
</feature>
<dbReference type="PANTHER" id="PTHR34184">
    <property type="entry name" value="UPF0718 PROTEIN YCGR"/>
    <property type="match status" value="1"/>
</dbReference>
<keyword evidence="5 7" id="KW-1133">Transmembrane helix</keyword>
<gene>
    <name evidence="8" type="ORF">LA5096_01812</name>
</gene>
<feature type="transmembrane region" description="Helical" evidence="7">
    <location>
        <begin position="42"/>
        <end position="65"/>
    </location>
</feature>
<keyword evidence="6 7" id="KW-0472">Membrane</keyword>
<dbReference type="GO" id="GO:0005886">
    <property type="term" value="C:plasma membrane"/>
    <property type="evidence" value="ECO:0007669"/>
    <property type="project" value="UniProtKB-SubCell"/>
</dbReference>
<dbReference type="Pfam" id="PF03773">
    <property type="entry name" value="ArsP_1"/>
    <property type="match status" value="1"/>
</dbReference>
<feature type="transmembrane region" description="Helical" evidence="7">
    <location>
        <begin position="151"/>
        <end position="168"/>
    </location>
</feature>
<feature type="transmembrane region" description="Helical" evidence="7">
    <location>
        <begin position="318"/>
        <end position="340"/>
    </location>
</feature>
<feature type="transmembrane region" description="Helical" evidence="7">
    <location>
        <begin position="85"/>
        <end position="110"/>
    </location>
</feature>
<dbReference type="GeneID" id="97669221"/>
<feature type="transmembrane region" description="Helical" evidence="7">
    <location>
        <begin position="254"/>
        <end position="275"/>
    </location>
</feature>
<evidence type="ECO:0000256" key="4">
    <source>
        <dbReference type="ARBA" id="ARBA00022692"/>
    </source>
</evidence>
<dbReference type="InterPro" id="IPR052923">
    <property type="entry name" value="UPF0718"/>
</dbReference>
<dbReference type="STRING" id="311410.LA5095_04833"/>
<dbReference type="OrthoDB" id="9777774at2"/>
<evidence type="ECO:0000256" key="5">
    <source>
        <dbReference type="ARBA" id="ARBA00022989"/>
    </source>
</evidence>
<dbReference type="EMBL" id="CXWC01000003">
    <property type="protein sequence ID" value="CTQ68444.1"/>
    <property type="molecule type" value="Genomic_DNA"/>
</dbReference>
<comment type="subcellular location">
    <subcellularLocation>
        <location evidence="1">Cell membrane</location>
        <topology evidence="1">Multi-pass membrane protein</topology>
    </subcellularLocation>
</comment>
<protein>
    <submittedName>
        <fullName evidence="8">Putative permease</fullName>
    </submittedName>
</protein>
<comment type="similarity">
    <text evidence="2">Belongs to the UPF0718 family.</text>
</comment>
<keyword evidence="9" id="KW-1185">Reference proteome</keyword>
<dbReference type="PANTHER" id="PTHR34184:SF4">
    <property type="entry name" value="UPF0718 PROTEIN YCGR"/>
    <property type="match status" value="1"/>
</dbReference>
<evidence type="ECO:0000313" key="9">
    <source>
        <dbReference type="Proteomes" id="UP000049983"/>
    </source>
</evidence>
<dbReference type="InterPro" id="IPR005524">
    <property type="entry name" value="DUF318"/>
</dbReference>
<dbReference type="RefSeq" id="WP_055119605.1">
    <property type="nucleotide sequence ID" value="NZ_CXWA01000007.1"/>
</dbReference>
<keyword evidence="3" id="KW-1003">Cell membrane</keyword>
<evidence type="ECO:0000313" key="8">
    <source>
        <dbReference type="EMBL" id="CTQ68444.1"/>
    </source>
</evidence>
<evidence type="ECO:0000256" key="7">
    <source>
        <dbReference type="SAM" id="Phobius"/>
    </source>
</evidence>
<evidence type="ECO:0000256" key="3">
    <source>
        <dbReference type="ARBA" id="ARBA00022475"/>
    </source>
</evidence>
<dbReference type="AlphaFoldDB" id="A0A0M6ZJ81"/>
<name>A0A0M6ZJ81_9HYPH</name>
<dbReference type="Proteomes" id="UP000049983">
    <property type="component" value="Unassembled WGS sequence"/>
</dbReference>
<feature type="transmembrane region" description="Helical" evidence="7">
    <location>
        <begin position="16"/>
        <end position="36"/>
    </location>
</feature>
<evidence type="ECO:0000256" key="6">
    <source>
        <dbReference type="ARBA" id="ARBA00023136"/>
    </source>
</evidence>
<sequence length="343" mass="36176">MDVRGTALTAIRIRSLRLAACVALMILPVAIWPGFFWEGFKFSILGLVAVSPLVVPGIALTAWIIASGADSKIRLAFEGNHGRSILMASLIGAITPVCGVTVLPLMAGLLGAGVPLAPVMAFWLSSPITDPAMLATTAATLGMPFAIGKTLAAFGMGLLGGFVTSLVFRQQSGITALRSNRLTVSSSACACGQDNGFNPYVWQDSERTTVLKRQAYSTTRLILICLIPAFFAEYALNTALTPGALATYVGNDNWWSIPMAVFVGAPAYIDGYAALPLTRALLDNGMAAGAAMAFLVAGGVVSIWGALAIFPVLRLKPFLLYLVLAVIGSLLSGYLFEWYFRTA</sequence>
<accession>A0A0M6ZJ81</accession>
<reference evidence="9" key="1">
    <citation type="submission" date="2015-07" db="EMBL/GenBank/DDBJ databases">
        <authorList>
            <person name="Rodrigo-Torres Lidia"/>
            <person name="Arahal R.David."/>
        </authorList>
    </citation>
    <scope>NUCLEOTIDE SEQUENCE [LARGE SCALE GENOMIC DNA]</scope>
    <source>
        <strain evidence="9">CECT 5096</strain>
    </source>
</reference>
<organism evidence="8 9">
    <name type="scientific">Roseibium album</name>
    <dbReference type="NCBI Taxonomy" id="311410"/>
    <lineage>
        <taxon>Bacteria</taxon>
        <taxon>Pseudomonadati</taxon>
        <taxon>Pseudomonadota</taxon>
        <taxon>Alphaproteobacteria</taxon>
        <taxon>Hyphomicrobiales</taxon>
        <taxon>Stappiaceae</taxon>
        <taxon>Roseibium</taxon>
    </lineage>
</organism>